<keyword evidence="3" id="KW-1185">Reference proteome</keyword>
<evidence type="ECO:0000313" key="2">
    <source>
        <dbReference type="EMBL" id="KAG5532134.1"/>
    </source>
</evidence>
<dbReference type="AlphaFoldDB" id="A0AAV6IXI8"/>
<organism evidence="2 3">
    <name type="scientific">Rhododendron griersonianum</name>
    <dbReference type="NCBI Taxonomy" id="479676"/>
    <lineage>
        <taxon>Eukaryota</taxon>
        <taxon>Viridiplantae</taxon>
        <taxon>Streptophyta</taxon>
        <taxon>Embryophyta</taxon>
        <taxon>Tracheophyta</taxon>
        <taxon>Spermatophyta</taxon>
        <taxon>Magnoliopsida</taxon>
        <taxon>eudicotyledons</taxon>
        <taxon>Gunneridae</taxon>
        <taxon>Pentapetalae</taxon>
        <taxon>asterids</taxon>
        <taxon>Ericales</taxon>
        <taxon>Ericaceae</taxon>
        <taxon>Ericoideae</taxon>
        <taxon>Rhodoreae</taxon>
        <taxon>Rhododendron</taxon>
    </lineage>
</organism>
<protein>
    <submittedName>
        <fullName evidence="2">Uncharacterized protein</fullName>
    </submittedName>
</protein>
<feature type="region of interest" description="Disordered" evidence="1">
    <location>
        <begin position="1"/>
        <end position="90"/>
    </location>
</feature>
<evidence type="ECO:0000256" key="1">
    <source>
        <dbReference type="SAM" id="MobiDB-lite"/>
    </source>
</evidence>
<name>A0AAV6IXI8_9ERIC</name>
<accession>A0AAV6IXI8</accession>
<feature type="compositionally biased region" description="Basic and acidic residues" evidence="1">
    <location>
        <begin position="62"/>
        <end position="71"/>
    </location>
</feature>
<evidence type="ECO:0000313" key="3">
    <source>
        <dbReference type="Proteomes" id="UP000823749"/>
    </source>
</evidence>
<comment type="caution">
    <text evidence="2">The sequence shown here is derived from an EMBL/GenBank/DDBJ whole genome shotgun (WGS) entry which is preliminary data.</text>
</comment>
<feature type="compositionally biased region" description="Basic and acidic residues" evidence="1">
    <location>
        <begin position="30"/>
        <end position="39"/>
    </location>
</feature>
<sequence length="173" mass="19207">MSRRNIPRPTIPTKSSNPGRNRSADQQQQQREKKQKLSEDVPPPSASPSVPSETRRPSPPKDLGRRPESHIDLAGGPVETEIPRPFSPSYTMADGRVLMVKDSVKEEPNLAVTLLRGLALPRDYDQVPTELLPGLGEMCSHLVQAGQAALKAYDKAAKVSAERERYRTDRDNF</sequence>
<dbReference type="EMBL" id="JACTNZ010000009">
    <property type="protein sequence ID" value="KAG5532134.1"/>
    <property type="molecule type" value="Genomic_DNA"/>
</dbReference>
<reference evidence="2" key="1">
    <citation type="submission" date="2020-08" db="EMBL/GenBank/DDBJ databases">
        <title>Plant Genome Project.</title>
        <authorList>
            <person name="Zhang R.-G."/>
        </authorList>
    </citation>
    <scope>NUCLEOTIDE SEQUENCE</scope>
    <source>
        <strain evidence="2">WSP0</strain>
        <tissue evidence="2">Leaf</tissue>
    </source>
</reference>
<proteinExistence type="predicted"/>
<gene>
    <name evidence="2" type="ORF">RHGRI_026671</name>
</gene>
<dbReference type="Proteomes" id="UP000823749">
    <property type="component" value="Chromosome 9"/>
</dbReference>